<name>A0AAD7GS00_MYCRO</name>
<comment type="caution">
    <text evidence="1">The sequence shown here is derived from an EMBL/GenBank/DDBJ whole genome shotgun (WGS) entry which is preliminary data.</text>
</comment>
<accession>A0AAD7GS00</accession>
<dbReference type="AlphaFoldDB" id="A0AAD7GS00"/>
<evidence type="ECO:0000313" key="1">
    <source>
        <dbReference type="EMBL" id="KAJ7703993.1"/>
    </source>
</evidence>
<dbReference type="Proteomes" id="UP001221757">
    <property type="component" value="Unassembled WGS sequence"/>
</dbReference>
<protein>
    <submittedName>
        <fullName evidence="1">Uncharacterized protein</fullName>
    </submittedName>
</protein>
<reference evidence="1" key="1">
    <citation type="submission" date="2023-03" db="EMBL/GenBank/DDBJ databases">
        <title>Massive genome expansion in bonnet fungi (Mycena s.s.) driven by repeated elements and novel gene families across ecological guilds.</title>
        <authorList>
            <consortium name="Lawrence Berkeley National Laboratory"/>
            <person name="Harder C.B."/>
            <person name="Miyauchi S."/>
            <person name="Viragh M."/>
            <person name="Kuo A."/>
            <person name="Thoen E."/>
            <person name="Andreopoulos B."/>
            <person name="Lu D."/>
            <person name="Skrede I."/>
            <person name="Drula E."/>
            <person name="Henrissat B."/>
            <person name="Morin E."/>
            <person name="Kohler A."/>
            <person name="Barry K."/>
            <person name="LaButti K."/>
            <person name="Morin E."/>
            <person name="Salamov A."/>
            <person name="Lipzen A."/>
            <person name="Mereny Z."/>
            <person name="Hegedus B."/>
            <person name="Baldrian P."/>
            <person name="Stursova M."/>
            <person name="Weitz H."/>
            <person name="Taylor A."/>
            <person name="Grigoriev I.V."/>
            <person name="Nagy L.G."/>
            <person name="Martin F."/>
            <person name="Kauserud H."/>
        </authorList>
    </citation>
    <scope>NUCLEOTIDE SEQUENCE</scope>
    <source>
        <strain evidence="1">CBHHK067</strain>
    </source>
</reference>
<evidence type="ECO:0000313" key="2">
    <source>
        <dbReference type="Proteomes" id="UP001221757"/>
    </source>
</evidence>
<dbReference type="EMBL" id="JARKIE010000011">
    <property type="protein sequence ID" value="KAJ7703993.1"/>
    <property type="molecule type" value="Genomic_DNA"/>
</dbReference>
<sequence>WFSTMIDFNPREVHNWPAGSQDYGAVSLGSMDVGLSAISCSPSDLTGNGGCVAAILSLNMDLSLWHTPKNMMSGEWVKMREMSCRSARCRSTRSAL</sequence>
<organism evidence="1 2">
    <name type="scientific">Mycena rosella</name>
    <name type="common">Pink bonnet</name>
    <name type="synonym">Agaricus rosellus</name>
    <dbReference type="NCBI Taxonomy" id="1033263"/>
    <lineage>
        <taxon>Eukaryota</taxon>
        <taxon>Fungi</taxon>
        <taxon>Dikarya</taxon>
        <taxon>Basidiomycota</taxon>
        <taxon>Agaricomycotina</taxon>
        <taxon>Agaricomycetes</taxon>
        <taxon>Agaricomycetidae</taxon>
        <taxon>Agaricales</taxon>
        <taxon>Marasmiineae</taxon>
        <taxon>Mycenaceae</taxon>
        <taxon>Mycena</taxon>
    </lineage>
</organism>
<feature type="non-terminal residue" evidence="1">
    <location>
        <position position="96"/>
    </location>
</feature>
<proteinExistence type="predicted"/>
<keyword evidence="2" id="KW-1185">Reference proteome</keyword>
<gene>
    <name evidence="1" type="ORF">B0H17DRAFT_921561</name>
</gene>